<dbReference type="RefSeq" id="WP_035837109.1">
    <property type="nucleotide sequence ID" value="NZ_JACHBQ010000001.1"/>
</dbReference>
<feature type="transmembrane region" description="Helical" evidence="11">
    <location>
        <begin position="7"/>
        <end position="25"/>
    </location>
</feature>
<gene>
    <name evidence="13" type="ORF">BJ997_001738</name>
    <name evidence="12" type="ORF">GY21_12675</name>
</gene>
<keyword evidence="4 10" id="KW-1003">Cell membrane</keyword>
<dbReference type="PIRSF" id="PIRSF017385">
    <property type="entry name" value="CtaF"/>
    <property type="match status" value="1"/>
</dbReference>
<dbReference type="GO" id="GO:0022900">
    <property type="term" value="P:electron transport chain"/>
    <property type="evidence" value="ECO:0007669"/>
    <property type="project" value="InterPro"/>
</dbReference>
<dbReference type="AlphaFoldDB" id="A0A099J5W9"/>
<dbReference type="EMBL" id="JACHBQ010000001">
    <property type="protein sequence ID" value="MBB5641190.1"/>
    <property type="molecule type" value="Genomic_DNA"/>
</dbReference>
<evidence type="ECO:0000256" key="10">
    <source>
        <dbReference type="PIRNR" id="PIRNR017385"/>
    </source>
</evidence>
<comment type="subunit">
    <text evidence="10">Associates with subunits I, II and III to form cytochrome c oxidase.</text>
</comment>
<dbReference type="InterPro" id="IPR021050">
    <property type="entry name" value="Cyt_c_oxidase_su4_actinobac"/>
</dbReference>
<dbReference type="STRING" id="1001240.GY21_12675"/>
<feature type="transmembrane region" description="Helical" evidence="11">
    <location>
        <begin position="90"/>
        <end position="108"/>
    </location>
</feature>
<dbReference type="Proteomes" id="UP000561726">
    <property type="component" value="Unassembled WGS sequence"/>
</dbReference>
<keyword evidence="6 10" id="KW-1278">Translocase</keyword>
<dbReference type="EC" id="7.1.1.9" evidence="10"/>
<proteinExistence type="inferred from homology"/>
<name>A0A099J5W9_9MICO</name>
<evidence type="ECO:0000256" key="4">
    <source>
        <dbReference type="ARBA" id="ARBA00022475"/>
    </source>
</evidence>
<keyword evidence="5 11" id="KW-0812">Transmembrane</keyword>
<dbReference type="GO" id="GO:0005886">
    <property type="term" value="C:plasma membrane"/>
    <property type="evidence" value="ECO:0007669"/>
    <property type="project" value="UniProtKB-SubCell"/>
</dbReference>
<keyword evidence="8 10" id="KW-0472">Membrane</keyword>
<comment type="similarity">
    <text evidence="3 10">Belongs to the cytochrome c oxidase bacterial subunit CtaF family.</text>
</comment>
<comment type="function">
    <text evidence="1 10">Part of cytochrome c oxidase, its function is unknown.</text>
</comment>
<dbReference type="EMBL" id="JPXF01000052">
    <property type="protein sequence ID" value="KGJ72848.1"/>
    <property type="molecule type" value="Genomic_DNA"/>
</dbReference>
<evidence type="ECO:0000256" key="5">
    <source>
        <dbReference type="ARBA" id="ARBA00022692"/>
    </source>
</evidence>
<evidence type="ECO:0000313" key="13">
    <source>
        <dbReference type="EMBL" id="MBB5641190.1"/>
    </source>
</evidence>
<evidence type="ECO:0000256" key="3">
    <source>
        <dbReference type="ARBA" id="ARBA00006870"/>
    </source>
</evidence>
<evidence type="ECO:0000256" key="11">
    <source>
        <dbReference type="SAM" id="Phobius"/>
    </source>
</evidence>
<comment type="catalytic activity">
    <reaction evidence="9 10">
        <text>4 Fe(II)-[cytochrome c] + O2 + 8 H(+)(in) = 4 Fe(III)-[cytochrome c] + 2 H2O + 4 H(+)(out)</text>
        <dbReference type="Rhea" id="RHEA:11436"/>
        <dbReference type="Rhea" id="RHEA-COMP:10350"/>
        <dbReference type="Rhea" id="RHEA-COMP:14399"/>
        <dbReference type="ChEBI" id="CHEBI:15377"/>
        <dbReference type="ChEBI" id="CHEBI:15378"/>
        <dbReference type="ChEBI" id="CHEBI:15379"/>
        <dbReference type="ChEBI" id="CHEBI:29033"/>
        <dbReference type="ChEBI" id="CHEBI:29034"/>
        <dbReference type="EC" id="7.1.1.9"/>
    </reaction>
</comment>
<dbReference type="Pfam" id="PF12270">
    <property type="entry name" value="Cyt_c_ox_IV"/>
    <property type="match status" value="1"/>
</dbReference>
<evidence type="ECO:0000256" key="6">
    <source>
        <dbReference type="ARBA" id="ARBA00022967"/>
    </source>
</evidence>
<feature type="transmembrane region" description="Helical" evidence="11">
    <location>
        <begin position="114"/>
        <end position="134"/>
    </location>
</feature>
<keyword evidence="7 11" id="KW-1133">Transmembrane helix</keyword>
<dbReference type="eggNOG" id="ENOG5032SZC">
    <property type="taxonomic scope" value="Bacteria"/>
</dbReference>
<protein>
    <recommendedName>
        <fullName evidence="10">Cytochrome c oxidase polypeptide 4</fullName>
        <ecNumber evidence="10">7.1.1.9</ecNumber>
    </recommendedName>
    <alternativeName>
        <fullName evidence="10">Cytochrome aa3 subunit 4</fullName>
    </alternativeName>
    <alternativeName>
        <fullName evidence="10">Cytochrome c oxidase polypeptide IV</fullName>
    </alternativeName>
</protein>
<comment type="caution">
    <text evidence="12">The sequence shown here is derived from an EMBL/GenBank/DDBJ whole genome shotgun (WGS) entry which is preliminary data.</text>
</comment>
<dbReference type="GO" id="GO:0004129">
    <property type="term" value="F:cytochrome-c oxidase activity"/>
    <property type="evidence" value="ECO:0007669"/>
    <property type="project" value="UniProtKB-EC"/>
</dbReference>
<evidence type="ECO:0000256" key="7">
    <source>
        <dbReference type="ARBA" id="ARBA00022989"/>
    </source>
</evidence>
<sequence length="140" mass="15353">MRTNARLFWGLAVFFAVVTVIYVAWSLLDPMHAAIEWAGTFMLALSALLAAFIGFYLGKVYTAQGGEAPEDRLDGNIDDGDPEAGFFSPWSWWPIVLAAAAALVFLGLAVGFWVAYIGLAFGLIGLVGWVYEYYRGLFAR</sequence>
<keyword evidence="14" id="KW-1185">Reference proteome</keyword>
<accession>A0A099J5W9</accession>
<evidence type="ECO:0000256" key="9">
    <source>
        <dbReference type="ARBA" id="ARBA00047816"/>
    </source>
</evidence>
<feature type="transmembrane region" description="Helical" evidence="11">
    <location>
        <begin position="37"/>
        <end position="57"/>
    </location>
</feature>
<organism evidence="12 14">
    <name type="scientific">Cryobacterium roopkundense</name>
    <dbReference type="NCBI Taxonomy" id="1001240"/>
    <lineage>
        <taxon>Bacteria</taxon>
        <taxon>Bacillati</taxon>
        <taxon>Actinomycetota</taxon>
        <taxon>Actinomycetes</taxon>
        <taxon>Micrococcales</taxon>
        <taxon>Microbacteriaceae</taxon>
        <taxon>Cryobacterium</taxon>
    </lineage>
</organism>
<evidence type="ECO:0000313" key="15">
    <source>
        <dbReference type="Proteomes" id="UP000561726"/>
    </source>
</evidence>
<evidence type="ECO:0000256" key="1">
    <source>
        <dbReference type="ARBA" id="ARBA00002536"/>
    </source>
</evidence>
<reference evidence="12 14" key="1">
    <citation type="submission" date="2014-08" db="EMBL/GenBank/DDBJ databases">
        <authorList>
            <person name="Sisinthy S."/>
        </authorList>
    </citation>
    <scope>NUCLEOTIDE SEQUENCE [LARGE SCALE GENOMIC DNA]</scope>
    <source>
        <strain evidence="12 14">RuG17</strain>
    </source>
</reference>
<comment type="subcellular location">
    <subcellularLocation>
        <location evidence="2">Cell membrane</location>
        <topology evidence="2">Multi-pass membrane protein</topology>
    </subcellularLocation>
</comment>
<evidence type="ECO:0000313" key="14">
    <source>
        <dbReference type="Proteomes" id="UP000029864"/>
    </source>
</evidence>
<evidence type="ECO:0000256" key="2">
    <source>
        <dbReference type="ARBA" id="ARBA00004651"/>
    </source>
</evidence>
<dbReference type="Proteomes" id="UP000029864">
    <property type="component" value="Unassembled WGS sequence"/>
</dbReference>
<reference evidence="13 15" key="2">
    <citation type="submission" date="2020-08" db="EMBL/GenBank/DDBJ databases">
        <title>Sequencing the genomes of 1000 actinobacteria strains.</title>
        <authorList>
            <person name="Klenk H.-P."/>
        </authorList>
    </citation>
    <scope>NUCLEOTIDE SEQUENCE [LARGE SCALE GENOMIC DNA]</scope>
    <source>
        <strain evidence="13 15">DSM 21065</strain>
    </source>
</reference>
<evidence type="ECO:0000313" key="12">
    <source>
        <dbReference type="EMBL" id="KGJ72848.1"/>
    </source>
</evidence>
<evidence type="ECO:0000256" key="8">
    <source>
        <dbReference type="ARBA" id="ARBA00023136"/>
    </source>
</evidence>
<dbReference type="OrthoDB" id="5244617at2"/>